<gene>
    <name evidence="4" type="ORF">M9458_032195</name>
</gene>
<evidence type="ECO:0000313" key="5">
    <source>
        <dbReference type="Proteomes" id="UP001529510"/>
    </source>
</evidence>
<dbReference type="PANTHER" id="PTHR11036:SF85">
    <property type="entry name" value="SI:CH211-113G11.6 ISOFORM X1"/>
    <property type="match status" value="1"/>
</dbReference>
<dbReference type="GO" id="GO:0007399">
    <property type="term" value="P:nervous system development"/>
    <property type="evidence" value="ECO:0007669"/>
    <property type="project" value="UniProtKB-ARBA"/>
</dbReference>
<comment type="caution">
    <text evidence="2">Lacks conserved residue(s) required for the propagation of feature annotation.</text>
</comment>
<dbReference type="Proteomes" id="UP001529510">
    <property type="component" value="Unassembled WGS sequence"/>
</dbReference>
<dbReference type="AlphaFoldDB" id="A0ABD0PCV8"/>
<feature type="non-terminal residue" evidence="4">
    <location>
        <position position="58"/>
    </location>
</feature>
<dbReference type="EMBL" id="JAMKFB020000016">
    <property type="protein sequence ID" value="KAL0171884.1"/>
    <property type="molecule type" value="Genomic_DNA"/>
</dbReference>
<dbReference type="Gene3D" id="2.130.10.10">
    <property type="entry name" value="YVTN repeat-like/Quinoprotein amine dehydrogenase"/>
    <property type="match status" value="1"/>
</dbReference>
<keyword evidence="5" id="KW-1185">Reference proteome</keyword>
<organism evidence="4 5">
    <name type="scientific">Cirrhinus mrigala</name>
    <name type="common">Mrigala</name>
    <dbReference type="NCBI Taxonomy" id="683832"/>
    <lineage>
        <taxon>Eukaryota</taxon>
        <taxon>Metazoa</taxon>
        <taxon>Chordata</taxon>
        <taxon>Craniata</taxon>
        <taxon>Vertebrata</taxon>
        <taxon>Euteleostomi</taxon>
        <taxon>Actinopterygii</taxon>
        <taxon>Neopterygii</taxon>
        <taxon>Teleostei</taxon>
        <taxon>Ostariophysi</taxon>
        <taxon>Cypriniformes</taxon>
        <taxon>Cyprinidae</taxon>
        <taxon>Labeoninae</taxon>
        <taxon>Labeonini</taxon>
        <taxon>Cirrhinus</taxon>
    </lineage>
</organism>
<feature type="non-terminal residue" evidence="4">
    <location>
        <position position="1"/>
    </location>
</feature>
<evidence type="ECO:0000259" key="3">
    <source>
        <dbReference type="PROSITE" id="PS51004"/>
    </source>
</evidence>
<dbReference type="SUPFAM" id="SSF101912">
    <property type="entry name" value="Sema domain"/>
    <property type="match status" value="1"/>
</dbReference>
<evidence type="ECO:0000313" key="4">
    <source>
        <dbReference type="EMBL" id="KAL0171884.1"/>
    </source>
</evidence>
<keyword evidence="1" id="KW-0325">Glycoprotein</keyword>
<reference evidence="4 5" key="1">
    <citation type="submission" date="2024-05" db="EMBL/GenBank/DDBJ databases">
        <title>Genome sequencing and assembly of Indian major carp, Cirrhinus mrigala (Hamilton, 1822).</title>
        <authorList>
            <person name="Mohindra V."/>
            <person name="Chowdhury L.M."/>
            <person name="Lal K."/>
            <person name="Jena J.K."/>
        </authorList>
    </citation>
    <scope>NUCLEOTIDE SEQUENCE [LARGE SCALE GENOMIC DNA]</scope>
    <source>
        <strain evidence="4">CM1030</strain>
        <tissue evidence="4">Blood</tissue>
    </source>
</reference>
<dbReference type="InterPro" id="IPR001627">
    <property type="entry name" value="Semap_dom"/>
</dbReference>
<protein>
    <recommendedName>
        <fullName evidence="3">Sema domain-containing protein</fullName>
    </recommendedName>
</protein>
<dbReference type="InterPro" id="IPR015943">
    <property type="entry name" value="WD40/YVTN_repeat-like_dom_sf"/>
</dbReference>
<comment type="caution">
    <text evidence="4">The sequence shown here is derived from an EMBL/GenBank/DDBJ whole genome shotgun (WGS) entry which is preliminary data.</text>
</comment>
<dbReference type="InterPro" id="IPR036352">
    <property type="entry name" value="Semap_dom_sf"/>
</dbReference>
<dbReference type="PANTHER" id="PTHR11036">
    <property type="entry name" value="SEMAPHORIN"/>
    <property type="match status" value="1"/>
</dbReference>
<accession>A0ABD0PCV8</accession>
<name>A0ABD0PCV8_CIRMR</name>
<dbReference type="InterPro" id="IPR027231">
    <property type="entry name" value="Semaphorin"/>
</dbReference>
<evidence type="ECO:0000256" key="2">
    <source>
        <dbReference type="PROSITE-ProRule" id="PRU00352"/>
    </source>
</evidence>
<proteinExistence type="predicted"/>
<sequence>VDEGGLQNLLPSSWTTFLKARVMCGKAGTPVQYNNFKQAFVLSSHQRIGVIYGIFSNA</sequence>
<evidence type="ECO:0000256" key="1">
    <source>
        <dbReference type="ARBA" id="ARBA00023180"/>
    </source>
</evidence>
<dbReference type="PROSITE" id="PS51004">
    <property type="entry name" value="SEMA"/>
    <property type="match status" value="1"/>
</dbReference>
<feature type="domain" description="Sema" evidence="3">
    <location>
        <begin position="1"/>
        <end position="58"/>
    </location>
</feature>